<proteinExistence type="predicted"/>
<reference evidence="2" key="1">
    <citation type="journal article" date="2019" name="Int. J. Syst. Evol. Microbiol.">
        <title>The Global Catalogue of Microorganisms (GCM) 10K type strain sequencing project: providing services to taxonomists for standard genome sequencing and annotation.</title>
        <authorList>
            <consortium name="The Broad Institute Genomics Platform"/>
            <consortium name="The Broad Institute Genome Sequencing Center for Infectious Disease"/>
            <person name="Wu L."/>
            <person name="Ma J."/>
        </authorList>
    </citation>
    <scope>NUCLEOTIDE SEQUENCE [LARGE SCALE GENOMIC DNA]</scope>
    <source>
        <strain evidence="2">NBRC 105001</strain>
    </source>
</reference>
<protein>
    <submittedName>
        <fullName evidence="1">Uncharacterized protein</fullName>
    </submittedName>
</protein>
<evidence type="ECO:0000313" key="2">
    <source>
        <dbReference type="Proteomes" id="UP001156660"/>
    </source>
</evidence>
<gene>
    <name evidence="1" type="ORF">GCM10007855_19200</name>
</gene>
<evidence type="ECO:0000313" key="1">
    <source>
        <dbReference type="EMBL" id="GLR75046.1"/>
    </source>
</evidence>
<name>A0ABQ6AJN0_9GAMM</name>
<keyword evidence="2" id="KW-1185">Reference proteome</keyword>
<organism evidence="1 2">
    <name type="scientific">Aliivibrio sifiae</name>
    <dbReference type="NCBI Taxonomy" id="566293"/>
    <lineage>
        <taxon>Bacteria</taxon>
        <taxon>Pseudomonadati</taxon>
        <taxon>Pseudomonadota</taxon>
        <taxon>Gammaproteobacteria</taxon>
        <taxon>Vibrionales</taxon>
        <taxon>Vibrionaceae</taxon>
        <taxon>Aliivibrio</taxon>
    </lineage>
</organism>
<sequence>MSYANCCITAFEQYIFCSFGAFMLTKVKKWPSGPISGANYNSQIKPQQSSLFETEVKKVHQLELRQ</sequence>
<comment type="caution">
    <text evidence="1">The sequence shown here is derived from an EMBL/GenBank/DDBJ whole genome shotgun (WGS) entry which is preliminary data.</text>
</comment>
<dbReference type="EMBL" id="BSOU01000004">
    <property type="protein sequence ID" value="GLR75046.1"/>
    <property type="molecule type" value="Genomic_DNA"/>
</dbReference>
<accession>A0ABQ6AJN0</accession>
<dbReference type="Proteomes" id="UP001156660">
    <property type="component" value="Unassembled WGS sequence"/>
</dbReference>